<organism evidence="3">
    <name type="scientific">Chromera velia CCMP2878</name>
    <dbReference type="NCBI Taxonomy" id="1169474"/>
    <lineage>
        <taxon>Eukaryota</taxon>
        <taxon>Sar</taxon>
        <taxon>Alveolata</taxon>
        <taxon>Colpodellida</taxon>
        <taxon>Chromeraceae</taxon>
        <taxon>Chromera</taxon>
    </lineage>
</organism>
<dbReference type="Gene3D" id="2.170.270.10">
    <property type="entry name" value="SET domain"/>
    <property type="match status" value="1"/>
</dbReference>
<dbReference type="SMART" id="SM00317">
    <property type="entry name" value="SET"/>
    <property type="match status" value="1"/>
</dbReference>
<dbReference type="PANTHER" id="PTHR46167">
    <property type="entry name" value="N-LYSINE METHYLTRANSFERASE KMT5A"/>
    <property type="match status" value="1"/>
</dbReference>
<feature type="region of interest" description="Disordered" evidence="1">
    <location>
        <begin position="619"/>
        <end position="639"/>
    </location>
</feature>
<feature type="domain" description="SET" evidence="2">
    <location>
        <begin position="673"/>
        <end position="805"/>
    </location>
</feature>
<dbReference type="InterPro" id="IPR001214">
    <property type="entry name" value="SET_dom"/>
</dbReference>
<feature type="region of interest" description="Disordered" evidence="1">
    <location>
        <begin position="211"/>
        <end position="246"/>
    </location>
</feature>
<name>A0A0G4FTN2_9ALVE</name>
<sequence length="823" mass="91051">MPPHCPPAKEWRDVIRLPIPQDDQDALCHEERDGMEYILVRASEGKAWKKEAVVNVLRALHTDEYNGSIYPENTFPVLVKSDEAREAYLEGKSRYFLSDTGPISFFLLERLNQKEKQKVPHISKTSPGNLKEGGRISGGNVGVGVESDSKLSLFSGASNQKGVEVVVSKKNGGPAEMGTHDWRVVGFLGIAMSSNRLPEFPTAKDGKNFGISSTLYPEVQNPDDSFGPVERPKAPPRAYKHVDTDGLRPVPLDPCVLEEKRKASAASASSSSFSLFPSLFASSSSSSSSPSAEDEKEHSGESPPSDSSETPLLPWEFMASHNVFLFGLPPKATGDKEKDKRACQLHHGVLAVAAQQVLRPFVYRRGHPGFPEWMRETAGFPVGPWMKREWGSDTLRETQTKWPITKVVYVRHTTKAPDGSVKVESADEPLGVVFRALGFEETPVTLRGYHLPVFRRVVALTDEKRVLETDTRGLFNHVRDLFAERGLVGFGRSGEFQAKREVMTGAGGAVGEEKETGVKEPWWKGLLDKVGKEARGLLKRKRDDEAEEYAKTEEGEGDEKEEGCAKPNAKKQKKAKVEGKETGKGKSTPQRPVETRKQVMRRRRHILEKINFSGLPTSCTFHSDKSSRSQRGQNRAKIGKTDEAAYREEKEQFIKRWLEPFFHKGKAVPVVGDGVSIRTSNLPGAGTGLFADRDFEEGDLVSEFAGHLLGFEEAKKLRAAGKAKHIVSLKGGFCLDASSVLKFPQGLGGAHHANDGTRHPVPGKKAPGCNVKQFWKTDANKVTQRVFLIATRAIKKGEEIFTSYSNGFWKELAKQGQQKKQRA</sequence>
<dbReference type="GO" id="GO:0005700">
    <property type="term" value="C:polytene chromosome"/>
    <property type="evidence" value="ECO:0007669"/>
    <property type="project" value="TreeGrafter"/>
</dbReference>
<dbReference type="GO" id="GO:0006357">
    <property type="term" value="P:regulation of transcription by RNA polymerase II"/>
    <property type="evidence" value="ECO:0007669"/>
    <property type="project" value="TreeGrafter"/>
</dbReference>
<reference evidence="3" key="1">
    <citation type="submission" date="2014-11" db="EMBL/GenBank/DDBJ databases">
        <authorList>
            <person name="Otto D Thomas"/>
            <person name="Naeem Raeece"/>
        </authorList>
    </citation>
    <scope>NUCLEOTIDE SEQUENCE</scope>
</reference>
<feature type="region of interest" description="Disordered" evidence="1">
    <location>
        <begin position="117"/>
        <end position="136"/>
    </location>
</feature>
<dbReference type="EMBL" id="CDMZ01000628">
    <property type="protein sequence ID" value="CEM18301.1"/>
    <property type="molecule type" value="Genomic_DNA"/>
</dbReference>
<feature type="compositionally biased region" description="Basic and acidic residues" evidence="1">
    <location>
        <begin position="542"/>
        <end position="554"/>
    </location>
</feature>
<feature type="region of interest" description="Disordered" evidence="1">
    <location>
        <begin position="286"/>
        <end position="312"/>
    </location>
</feature>
<dbReference type="InterPro" id="IPR046341">
    <property type="entry name" value="SET_dom_sf"/>
</dbReference>
<dbReference type="VEuPathDB" id="CryptoDB:Cvel_3750"/>
<evidence type="ECO:0000256" key="1">
    <source>
        <dbReference type="SAM" id="MobiDB-lite"/>
    </source>
</evidence>
<dbReference type="InterPro" id="IPR051760">
    <property type="entry name" value="KMT5A"/>
</dbReference>
<dbReference type="PROSITE" id="PS50280">
    <property type="entry name" value="SET"/>
    <property type="match status" value="1"/>
</dbReference>
<gene>
    <name evidence="3" type="ORF">Cvel_3750</name>
</gene>
<evidence type="ECO:0000259" key="2">
    <source>
        <dbReference type="PROSITE" id="PS50280"/>
    </source>
</evidence>
<proteinExistence type="predicted"/>
<evidence type="ECO:0000313" key="3">
    <source>
        <dbReference type="EMBL" id="CEM18301.1"/>
    </source>
</evidence>
<feature type="compositionally biased region" description="Basic and acidic residues" evidence="1">
    <location>
        <begin position="575"/>
        <end position="584"/>
    </location>
</feature>
<accession>A0A0G4FTN2</accession>
<protein>
    <recommendedName>
        <fullName evidence="2">SET domain-containing protein</fullName>
    </recommendedName>
</protein>
<dbReference type="GO" id="GO:0042799">
    <property type="term" value="F:histone H4K20 methyltransferase activity"/>
    <property type="evidence" value="ECO:0007669"/>
    <property type="project" value="TreeGrafter"/>
</dbReference>
<dbReference type="AlphaFoldDB" id="A0A0G4FTN2"/>
<dbReference type="SUPFAM" id="SSF82199">
    <property type="entry name" value="SET domain"/>
    <property type="match status" value="1"/>
</dbReference>
<dbReference type="Pfam" id="PF00856">
    <property type="entry name" value="SET"/>
    <property type="match status" value="1"/>
</dbReference>
<dbReference type="GO" id="GO:0005634">
    <property type="term" value="C:nucleus"/>
    <property type="evidence" value="ECO:0007669"/>
    <property type="project" value="TreeGrafter"/>
</dbReference>
<feature type="region of interest" description="Disordered" evidence="1">
    <location>
        <begin position="542"/>
        <end position="598"/>
    </location>
</feature>
<dbReference type="PANTHER" id="PTHR46167:SF1">
    <property type="entry name" value="N-LYSINE METHYLTRANSFERASE KMT5A"/>
    <property type="match status" value="1"/>
</dbReference>